<dbReference type="AlphaFoldDB" id="A0A3P8CSK3"/>
<protein>
    <submittedName>
        <fullName evidence="4">Protein Skeletor</fullName>
    </submittedName>
</protein>
<organism evidence="2">
    <name type="scientific">Heligmosomoides polygyrus</name>
    <name type="common">Parasitic roundworm</name>
    <dbReference type="NCBI Taxonomy" id="6339"/>
    <lineage>
        <taxon>Eukaryota</taxon>
        <taxon>Metazoa</taxon>
        <taxon>Ecdysozoa</taxon>
        <taxon>Nematoda</taxon>
        <taxon>Chromadorea</taxon>
        <taxon>Rhabditida</taxon>
        <taxon>Rhabditina</taxon>
        <taxon>Rhabditomorpha</taxon>
        <taxon>Strongyloidea</taxon>
        <taxon>Heligmosomidae</taxon>
        <taxon>Heligmosomoides</taxon>
    </lineage>
</organism>
<dbReference type="Proteomes" id="UP000050761">
    <property type="component" value="Unassembled WGS sequence"/>
</dbReference>
<keyword evidence="3" id="KW-1185">Reference proteome</keyword>
<name>A0A3P8CSK3_HELPZ</name>
<evidence type="ECO:0000313" key="3">
    <source>
        <dbReference type="Proteomes" id="UP000050761"/>
    </source>
</evidence>
<dbReference type="WBParaSite" id="HPBE_0001107101-mRNA-1">
    <property type="protein sequence ID" value="HPBE_0001107101-mRNA-1"/>
    <property type="gene ID" value="HPBE_0001107101"/>
</dbReference>
<dbReference type="EMBL" id="UZAH01026976">
    <property type="protein sequence ID" value="VDO87355.1"/>
    <property type="molecule type" value="Genomic_DNA"/>
</dbReference>
<proteinExistence type="predicted"/>
<feature type="compositionally biased region" description="Polar residues" evidence="1">
    <location>
        <begin position="191"/>
        <end position="201"/>
    </location>
</feature>
<evidence type="ECO:0000256" key="1">
    <source>
        <dbReference type="SAM" id="MobiDB-lite"/>
    </source>
</evidence>
<feature type="region of interest" description="Disordered" evidence="1">
    <location>
        <begin position="183"/>
        <end position="241"/>
    </location>
</feature>
<evidence type="ECO:0000313" key="2">
    <source>
        <dbReference type="EMBL" id="VDO87355.1"/>
    </source>
</evidence>
<reference evidence="4" key="2">
    <citation type="submission" date="2019-09" db="UniProtKB">
        <authorList>
            <consortium name="WormBaseParasite"/>
        </authorList>
    </citation>
    <scope>IDENTIFICATION</scope>
</reference>
<dbReference type="OrthoDB" id="196393at2759"/>
<feature type="compositionally biased region" description="Polar residues" evidence="1">
    <location>
        <begin position="211"/>
        <end position="227"/>
    </location>
</feature>
<sequence>MKISLDQLPIVSDMWNTVTHIRGRGNGKEKAVIPTTDIQRRQLSAIKLVDCRTVEDTAIITGVVSIKNSSSISTSINSSIHISISSSINSNNILININSSNSNSISNRYDTGPIRKVHPNGTVTVNRKVVYYTANNEHATRFMQQIPDFFNFARAAPAAPVPPYTTAIPPALRQRLKQIMKKKIPPRKINPVSQHQAADSNEWSKQEQGYRQRNTLDYSLSSTSSPYDDNRRSDAAEISPQRVDFDDVIEIDSQAEDDYVYPKEDLNDLETFSAEVRNEIQNRRQPPKPRIPTVSPLLPTLKPIVLPPAGYLFKNANVG</sequence>
<evidence type="ECO:0000313" key="4">
    <source>
        <dbReference type="WBParaSite" id="HPBE_0001107101-mRNA-1"/>
    </source>
</evidence>
<accession>A0A3P8CSK3</accession>
<gene>
    <name evidence="2" type="ORF">HPBE_LOCUS11072</name>
</gene>
<reference evidence="2 3" key="1">
    <citation type="submission" date="2018-11" db="EMBL/GenBank/DDBJ databases">
        <authorList>
            <consortium name="Pathogen Informatics"/>
        </authorList>
    </citation>
    <scope>NUCLEOTIDE SEQUENCE [LARGE SCALE GENOMIC DNA]</scope>
</reference>